<protein>
    <submittedName>
        <fullName evidence="2">IS30 family transposase</fullName>
    </submittedName>
</protein>
<dbReference type="SUPFAM" id="SSF53098">
    <property type="entry name" value="Ribonuclease H-like"/>
    <property type="match status" value="1"/>
</dbReference>
<dbReference type="InterPro" id="IPR053392">
    <property type="entry name" value="Transposase_IS30-like"/>
</dbReference>
<gene>
    <name evidence="2" type="ORF">ABZ510_16620</name>
</gene>
<evidence type="ECO:0000259" key="1">
    <source>
        <dbReference type="PROSITE" id="PS50994"/>
    </source>
</evidence>
<sequence length="150" mass="16879">MMGSRPSAIATLVERTSRFTVLVALPDGIKAEQVTPHLTRVLLGSPPSMRRTLTWDRGREIAGHRAITAATQTPIYLCKPRSPWQHGTNENTNRLLRQYLPKSTDLRRFDQADLDAIACELNHRPRRIHGYRSPAEVYAEHLSSGDALTL</sequence>
<dbReference type="InterPro" id="IPR001584">
    <property type="entry name" value="Integrase_cat-core"/>
</dbReference>
<dbReference type="InterPro" id="IPR012337">
    <property type="entry name" value="RNaseH-like_sf"/>
</dbReference>
<dbReference type="InterPro" id="IPR051917">
    <property type="entry name" value="Transposase-Integrase"/>
</dbReference>
<keyword evidence="3" id="KW-1185">Reference proteome</keyword>
<evidence type="ECO:0000313" key="3">
    <source>
        <dbReference type="Proteomes" id="UP001550628"/>
    </source>
</evidence>
<proteinExistence type="predicted"/>
<dbReference type="PANTHER" id="PTHR10948:SF23">
    <property type="entry name" value="TRANSPOSASE INSI FOR INSERTION SEQUENCE ELEMENT IS30A-RELATED"/>
    <property type="match status" value="1"/>
</dbReference>
<reference evidence="2 3" key="1">
    <citation type="submission" date="2024-06" db="EMBL/GenBank/DDBJ databases">
        <title>The Natural Products Discovery Center: Release of the First 8490 Sequenced Strains for Exploring Actinobacteria Biosynthetic Diversity.</title>
        <authorList>
            <person name="Kalkreuter E."/>
            <person name="Kautsar S.A."/>
            <person name="Yang D."/>
            <person name="Bader C.D."/>
            <person name="Teijaro C.N."/>
            <person name="Fluegel L."/>
            <person name="Davis C.M."/>
            <person name="Simpson J.R."/>
            <person name="Lauterbach L."/>
            <person name="Steele A.D."/>
            <person name="Gui C."/>
            <person name="Meng S."/>
            <person name="Li G."/>
            <person name="Viehrig K."/>
            <person name="Ye F."/>
            <person name="Su P."/>
            <person name="Kiefer A.F."/>
            <person name="Nichols A."/>
            <person name="Cepeda A.J."/>
            <person name="Yan W."/>
            <person name="Fan B."/>
            <person name="Jiang Y."/>
            <person name="Adhikari A."/>
            <person name="Zheng C.-J."/>
            <person name="Schuster L."/>
            <person name="Cowan T.M."/>
            <person name="Smanski M.J."/>
            <person name="Chevrette M.G."/>
            <person name="De Carvalho L.P.S."/>
            <person name="Shen B."/>
        </authorList>
    </citation>
    <scope>NUCLEOTIDE SEQUENCE [LARGE SCALE GENOMIC DNA]</scope>
    <source>
        <strain evidence="2 3">NPDC019708</strain>
    </source>
</reference>
<dbReference type="NCBIfam" id="NF033563">
    <property type="entry name" value="transpos_IS30"/>
    <property type="match status" value="1"/>
</dbReference>
<dbReference type="EMBL" id="JBEYBF010000010">
    <property type="protein sequence ID" value="MEU1953478.1"/>
    <property type="molecule type" value="Genomic_DNA"/>
</dbReference>
<comment type="caution">
    <text evidence="2">The sequence shown here is derived from an EMBL/GenBank/DDBJ whole genome shotgun (WGS) entry which is preliminary data.</text>
</comment>
<dbReference type="PROSITE" id="PS50994">
    <property type="entry name" value="INTEGRASE"/>
    <property type="match status" value="1"/>
</dbReference>
<feature type="domain" description="Integrase catalytic" evidence="1">
    <location>
        <begin position="1"/>
        <end position="142"/>
    </location>
</feature>
<accession>A0ABV2WRH1</accession>
<organism evidence="2 3">
    <name type="scientific">Nocardia rhamnosiphila</name>
    <dbReference type="NCBI Taxonomy" id="426716"/>
    <lineage>
        <taxon>Bacteria</taxon>
        <taxon>Bacillati</taxon>
        <taxon>Actinomycetota</taxon>
        <taxon>Actinomycetes</taxon>
        <taxon>Mycobacteriales</taxon>
        <taxon>Nocardiaceae</taxon>
        <taxon>Nocardia</taxon>
    </lineage>
</organism>
<dbReference type="Gene3D" id="3.30.420.10">
    <property type="entry name" value="Ribonuclease H-like superfamily/Ribonuclease H"/>
    <property type="match status" value="1"/>
</dbReference>
<name>A0ABV2WRH1_9NOCA</name>
<evidence type="ECO:0000313" key="2">
    <source>
        <dbReference type="EMBL" id="MEU1953478.1"/>
    </source>
</evidence>
<dbReference type="InterPro" id="IPR036397">
    <property type="entry name" value="RNaseH_sf"/>
</dbReference>
<dbReference type="Proteomes" id="UP001550628">
    <property type="component" value="Unassembled WGS sequence"/>
</dbReference>
<dbReference type="PANTHER" id="PTHR10948">
    <property type="entry name" value="TRANSPOSASE"/>
    <property type="match status" value="1"/>
</dbReference>